<protein>
    <submittedName>
        <fullName evidence="2">Uncharacterized protein</fullName>
    </submittedName>
</protein>
<keyword evidence="3" id="KW-1185">Reference proteome</keyword>
<comment type="caution">
    <text evidence="2">The sequence shown here is derived from an EMBL/GenBank/DDBJ whole genome shotgun (WGS) entry which is preliminary data.</text>
</comment>
<accession>A0A175WD38</accession>
<dbReference type="EMBL" id="LCTW02000043">
    <property type="protein sequence ID" value="KXX81090.1"/>
    <property type="molecule type" value="Genomic_DNA"/>
</dbReference>
<name>A0A175WD38_9PEZI</name>
<dbReference type="AlphaFoldDB" id="A0A175WD38"/>
<dbReference type="OrthoDB" id="4062651at2759"/>
<keyword evidence="1" id="KW-1133">Transmembrane helix</keyword>
<reference evidence="2 3" key="1">
    <citation type="journal article" date="2016" name="Genome Announc.">
        <title>Genome Sequence of Madurella mycetomatis mm55, Isolated from a Human Mycetoma Case in Sudan.</title>
        <authorList>
            <person name="Smit S."/>
            <person name="Derks M.F."/>
            <person name="Bervoets S."/>
            <person name="Fahal A."/>
            <person name="van Leeuwen W."/>
            <person name="van Belkum A."/>
            <person name="van de Sande W.W."/>
        </authorList>
    </citation>
    <scope>NUCLEOTIDE SEQUENCE [LARGE SCALE GENOMIC DNA]</scope>
    <source>
        <strain evidence="3">mm55</strain>
    </source>
</reference>
<evidence type="ECO:0000313" key="3">
    <source>
        <dbReference type="Proteomes" id="UP000078237"/>
    </source>
</evidence>
<keyword evidence="1" id="KW-0812">Transmembrane</keyword>
<proteinExistence type="predicted"/>
<dbReference type="Proteomes" id="UP000078237">
    <property type="component" value="Unassembled WGS sequence"/>
</dbReference>
<evidence type="ECO:0000313" key="2">
    <source>
        <dbReference type="EMBL" id="KXX81090.1"/>
    </source>
</evidence>
<organism evidence="2 3">
    <name type="scientific">Madurella mycetomatis</name>
    <dbReference type="NCBI Taxonomy" id="100816"/>
    <lineage>
        <taxon>Eukaryota</taxon>
        <taxon>Fungi</taxon>
        <taxon>Dikarya</taxon>
        <taxon>Ascomycota</taxon>
        <taxon>Pezizomycotina</taxon>
        <taxon>Sordariomycetes</taxon>
        <taxon>Sordariomycetidae</taxon>
        <taxon>Sordariales</taxon>
        <taxon>Sordariales incertae sedis</taxon>
        <taxon>Madurella</taxon>
    </lineage>
</organism>
<keyword evidence="1" id="KW-0472">Membrane</keyword>
<dbReference type="STRING" id="100816.A0A175WD38"/>
<sequence>MLLGQDAAQGQSGVEEAKDDNFFLAQTQTNPVSFVLKPSVIQQIRKLRENSNSSDFANDLLDLIEHGMLVTNVEDRFSSEDCCRVLNFMNTKFEKYPGKATVTYVFKGGSQDTRCVELGCLEGLELVPTEERYSGILLSAFEKSRAWMEDRLESRVDWWPLQPVSPELLPNHEKLRWTVSNLYWLTLRSKVNSTQYGGKEMSITLDEDGASQWKNQIINGSNSILPSWQTPGPKTASTAGDSAIGTIKKRLESVLNRLLRIPIPWLGKTNARASNQTQISNPPGVSPPACWRESYLCVDRCWTSAVETKLSTIDSIDTLADDYAFFIEALTVLSCAQGNWLQRFFSWKSFAHVNLSKFHFLFNNSDRIKSFDWRTLENQPDILCQGYEYTCLCTEIRIHMQIMAQIILEGIRNPELGRGNRTVLSGIPKLKTPPGLEKKALISGWGFHAGQGPCVVKIFGWLSTILAFGLAFIPIWLASIDKMDLQNAFAPVSFLVHPANFNTHVITRPDMI</sequence>
<feature type="transmembrane region" description="Helical" evidence="1">
    <location>
        <begin position="458"/>
        <end position="477"/>
    </location>
</feature>
<evidence type="ECO:0000256" key="1">
    <source>
        <dbReference type="SAM" id="Phobius"/>
    </source>
</evidence>
<gene>
    <name evidence="2" type="ORF">MMYC01_202799</name>
</gene>
<dbReference type="VEuPathDB" id="FungiDB:MMYC01_202799"/>